<dbReference type="EMBL" id="CP076460">
    <property type="protein sequence ID" value="QWQ32673.1"/>
    <property type="molecule type" value="Genomic_DNA"/>
</dbReference>
<feature type="transmembrane region" description="Helical" evidence="1">
    <location>
        <begin position="20"/>
        <end position="44"/>
    </location>
</feature>
<keyword evidence="1" id="KW-1133">Transmembrane helix</keyword>
<dbReference type="Proteomes" id="UP000679129">
    <property type="component" value="Chromosome"/>
</dbReference>
<dbReference type="AlphaFoldDB" id="A0A8F1MDP0"/>
<keyword evidence="1" id="KW-0812">Transmembrane</keyword>
<organism evidence="2 3">
    <name type="scientific">Candidatus Minimicrobia naudis</name>
    <dbReference type="NCBI Taxonomy" id="2841263"/>
    <lineage>
        <taxon>Bacteria</taxon>
        <taxon>Candidatus Saccharimonadota</taxon>
        <taxon>Candidatus Saccharimonadota incertae sedis</taxon>
        <taxon>Candidatus Minimicrobia</taxon>
    </lineage>
</organism>
<dbReference type="KEGG" id="mnd:KOY48_02450"/>
<proteinExistence type="predicted"/>
<evidence type="ECO:0000256" key="1">
    <source>
        <dbReference type="SAM" id="Phobius"/>
    </source>
</evidence>
<reference evidence="2" key="1">
    <citation type="submission" date="2021-06" db="EMBL/GenBank/DDBJ databases">
        <title>An adapted protocol for Saccharibacteria cultivation: two new species join this phylum of Candidate Phyla Radiations.</title>
        <authorList>
            <person name="Ibrahim A."/>
            <person name="Maatouk M."/>
            <person name="Zgheib R."/>
            <person name="Haddad G."/>
            <person name="Bou Khalil J."/>
            <person name="Raoult D."/>
            <person name="Bittar F."/>
        </authorList>
    </citation>
    <scope>NUCLEOTIDE SEQUENCE</scope>
    <source>
        <strain evidence="2">IHU1</strain>
    </source>
</reference>
<accession>A0A8F1MDP0</accession>
<gene>
    <name evidence="2" type="ORF">KOY48_02450</name>
</gene>
<name>A0A8F1MDP0_9BACT</name>
<evidence type="ECO:0000313" key="3">
    <source>
        <dbReference type="Proteomes" id="UP000679129"/>
    </source>
</evidence>
<protein>
    <submittedName>
        <fullName evidence="2">Uncharacterized protein</fullName>
    </submittedName>
</protein>
<keyword evidence="3" id="KW-1185">Reference proteome</keyword>
<sequence>MKKQKVTDIFLYRWRYVFGYTLLALLYIGAVIVSALCCVAWRFVSIRN</sequence>
<keyword evidence="1" id="KW-0472">Membrane</keyword>
<evidence type="ECO:0000313" key="2">
    <source>
        <dbReference type="EMBL" id="QWQ32673.1"/>
    </source>
</evidence>